<dbReference type="InterPro" id="IPR001611">
    <property type="entry name" value="Leu-rich_rpt"/>
</dbReference>
<reference evidence="2" key="1">
    <citation type="submission" date="2022-11" db="UniProtKB">
        <authorList>
            <consortium name="WormBaseParasite"/>
        </authorList>
    </citation>
    <scope>IDENTIFICATION</scope>
</reference>
<sequence>MTSTVVLLDPLLFKRTFAECSLTRLDLSWAKLPGSDLKVLKGLLGRCTQLQYLALENQAIDAEILEIVAKNRDLLVLNLSSCQVIDSEALSLVFKSCNKLKDLNLSWTYPDEATCSVIINEIPSSIEKFAISGMNDRSAFNDAGLIKILSRLPNLSELDIGDNNVVTHIFMLELAKRKNFRKITASRCFGIEPITFTTLKYVRVMNLFGTINNSGYDYMKSLLPNVNFNINPFATIGRSQHEQYPNLFWNEDISEPY</sequence>
<proteinExistence type="predicted"/>
<keyword evidence="1" id="KW-1185">Reference proteome</keyword>
<dbReference type="InterPro" id="IPR032675">
    <property type="entry name" value="LRR_dom_sf"/>
</dbReference>
<evidence type="ECO:0000313" key="2">
    <source>
        <dbReference type="WBParaSite" id="PSU_v2.g12069.t2"/>
    </source>
</evidence>
<dbReference type="WBParaSite" id="PSU_v2.g12069.t2">
    <property type="protein sequence ID" value="PSU_v2.g12069.t2"/>
    <property type="gene ID" value="PSU_v2.g12069"/>
</dbReference>
<dbReference type="Pfam" id="PF13516">
    <property type="entry name" value="LRR_6"/>
    <property type="match status" value="1"/>
</dbReference>
<dbReference type="AlphaFoldDB" id="A0A914XVV8"/>
<dbReference type="Gene3D" id="3.80.10.10">
    <property type="entry name" value="Ribonuclease Inhibitor"/>
    <property type="match status" value="1"/>
</dbReference>
<name>A0A914XVV8_9BILA</name>
<accession>A0A914XVV8</accession>
<protein>
    <submittedName>
        <fullName evidence="2">RNI-like protein</fullName>
    </submittedName>
</protein>
<dbReference type="SUPFAM" id="SSF52047">
    <property type="entry name" value="RNI-like"/>
    <property type="match status" value="1"/>
</dbReference>
<organism evidence="1 2">
    <name type="scientific">Panagrolaimus superbus</name>
    <dbReference type="NCBI Taxonomy" id="310955"/>
    <lineage>
        <taxon>Eukaryota</taxon>
        <taxon>Metazoa</taxon>
        <taxon>Ecdysozoa</taxon>
        <taxon>Nematoda</taxon>
        <taxon>Chromadorea</taxon>
        <taxon>Rhabditida</taxon>
        <taxon>Tylenchina</taxon>
        <taxon>Panagrolaimomorpha</taxon>
        <taxon>Panagrolaimoidea</taxon>
        <taxon>Panagrolaimidae</taxon>
        <taxon>Panagrolaimus</taxon>
    </lineage>
</organism>
<evidence type="ECO:0000313" key="1">
    <source>
        <dbReference type="Proteomes" id="UP000887577"/>
    </source>
</evidence>
<dbReference type="Proteomes" id="UP000887577">
    <property type="component" value="Unplaced"/>
</dbReference>